<dbReference type="InterPro" id="IPR013324">
    <property type="entry name" value="RNA_pol_sigma_r3/r4-like"/>
</dbReference>
<dbReference type="InterPro" id="IPR007627">
    <property type="entry name" value="RNA_pol_sigma70_r2"/>
</dbReference>
<keyword evidence="4 6" id="KW-0238">DNA-binding</keyword>
<evidence type="ECO:0000313" key="9">
    <source>
        <dbReference type="EMBL" id="MDQ0174973.1"/>
    </source>
</evidence>
<dbReference type="PROSITE" id="PS01063">
    <property type="entry name" value="SIGMA70_ECF"/>
    <property type="match status" value="1"/>
</dbReference>
<dbReference type="InterPro" id="IPR013325">
    <property type="entry name" value="RNA_pol_sigma_r2"/>
</dbReference>
<evidence type="ECO:0000256" key="1">
    <source>
        <dbReference type="ARBA" id="ARBA00010641"/>
    </source>
</evidence>
<dbReference type="CDD" id="cd06171">
    <property type="entry name" value="Sigma70_r4"/>
    <property type="match status" value="1"/>
</dbReference>
<accession>A0ABT9WNW6</accession>
<dbReference type="EMBL" id="JAUSTT010000003">
    <property type="protein sequence ID" value="MDQ0174973.1"/>
    <property type="molecule type" value="Genomic_DNA"/>
</dbReference>
<dbReference type="Gene3D" id="1.10.1740.10">
    <property type="match status" value="1"/>
</dbReference>
<dbReference type="PANTHER" id="PTHR43133:SF8">
    <property type="entry name" value="RNA POLYMERASE SIGMA FACTOR HI_1459-RELATED"/>
    <property type="match status" value="1"/>
</dbReference>
<dbReference type="InterPro" id="IPR014284">
    <property type="entry name" value="RNA_pol_sigma-70_dom"/>
</dbReference>
<evidence type="ECO:0000256" key="4">
    <source>
        <dbReference type="ARBA" id="ARBA00023125"/>
    </source>
</evidence>
<feature type="domain" description="RNA polymerase sigma-70 region 4" evidence="8">
    <location>
        <begin position="141"/>
        <end position="181"/>
    </location>
</feature>
<comment type="similarity">
    <text evidence="1 6">Belongs to the sigma-70 factor family. ECF subfamily.</text>
</comment>
<evidence type="ECO:0000313" key="10">
    <source>
        <dbReference type="Proteomes" id="UP001223586"/>
    </source>
</evidence>
<proteinExistence type="inferred from homology"/>
<evidence type="ECO:0000259" key="8">
    <source>
        <dbReference type="Pfam" id="PF04545"/>
    </source>
</evidence>
<dbReference type="Gene3D" id="1.10.10.10">
    <property type="entry name" value="Winged helix-like DNA-binding domain superfamily/Winged helix DNA-binding domain"/>
    <property type="match status" value="1"/>
</dbReference>
<dbReference type="InterPro" id="IPR036388">
    <property type="entry name" value="WH-like_DNA-bd_sf"/>
</dbReference>
<dbReference type="NCBIfam" id="TIGR02937">
    <property type="entry name" value="sigma70-ECF"/>
    <property type="match status" value="1"/>
</dbReference>
<dbReference type="Proteomes" id="UP001223586">
    <property type="component" value="Unassembled WGS sequence"/>
</dbReference>
<organism evidence="9 10">
    <name type="scientific">Bacillus chungangensis</name>
    <dbReference type="NCBI Taxonomy" id="587633"/>
    <lineage>
        <taxon>Bacteria</taxon>
        <taxon>Bacillati</taxon>
        <taxon>Bacillota</taxon>
        <taxon>Bacilli</taxon>
        <taxon>Bacillales</taxon>
        <taxon>Bacillaceae</taxon>
        <taxon>Bacillus</taxon>
    </lineage>
</organism>
<keyword evidence="2 6" id="KW-0805">Transcription regulation</keyword>
<name>A0ABT9WNW6_9BACI</name>
<feature type="domain" description="RNA polymerase sigma-70 region 2" evidence="7">
    <location>
        <begin position="25"/>
        <end position="91"/>
    </location>
</feature>
<keyword evidence="3 6" id="KW-0731">Sigma factor</keyword>
<keyword evidence="5 6" id="KW-0804">Transcription</keyword>
<gene>
    <name evidence="9" type="ORF">J2S08_000807</name>
</gene>
<reference evidence="9 10" key="1">
    <citation type="submission" date="2023-07" db="EMBL/GenBank/DDBJ databases">
        <title>Genomic Encyclopedia of Type Strains, Phase IV (KMG-IV): sequencing the most valuable type-strain genomes for metagenomic binning, comparative biology and taxonomic classification.</title>
        <authorList>
            <person name="Goeker M."/>
        </authorList>
    </citation>
    <scope>NUCLEOTIDE SEQUENCE [LARGE SCALE GENOMIC DNA]</scope>
    <source>
        <strain evidence="9 10">DSM 23837</strain>
    </source>
</reference>
<evidence type="ECO:0000256" key="5">
    <source>
        <dbReference type="ARBA" id="ARBA00023163"/>
    </source>
</evidence>
<dbReference type="PANTHER" id="PTHR43133">
    <property type="entry name" value="RNA POLYMERASE ECF-TYPE SIGMA FACTO"/>
    <property type="match status" value="1"/>
</dbReference>
<dbReference type="InterPro" id="IPR000838">
    <property type="entry name" value="RNA_pol_sigma70_ECF_CS"/>
</dbReference>
<dbReference type="RefSeq" id="WP_307226883.1">
    <property type="nucleotide sequence ID" value="NZ_JAUSTT010000003.1"/>
</dbReference>
<dbReference type="SUPFAM" id="SSF88659">
    <property type="entry name" value="Sigma3 and sigma4 domains of RNA polymerase sigma factors"/>
    <property type="match status" value="1"/>
</dbReference>
<protein>
    <recommendedName>
        <fullName evidence="6">RNA polymerase sigma factor</fullName>
    </recommendedName>
</protein>
<comment type="caution">
    <text evidence="9">The sequence shown here is derived from an EMBL/GenBank/DDBJ whole genome shotgun (WGS) entry which is preliminary data.</text>
</comment>
<dbReference type="Pfam" id="PF04542">
    <property type="entry name" value="Sigma70_r2"/>
    <property type="match status" value="1"/>
</dbReference>
<keyword evidence="10" id="KW-1185">Reference proteome</keyword>
<evidence type="ECO:0000256" key="3">
    <source>
        <dbReference type="ARBA" id="ARBA00023082"/>
    </source>
</evidence>
<evidence type="ECO:0000256" key="6">
    <source>
        <dbReference type="RuleBase" id="RU000716"/>
    </source>
</evidence>
<dbReference type="InterPro" id="IPR039425">
    <property type="entry name" value="RNA_pol_sigma-70-like"/>
</dbReference>
<dbReference type="Pfam" id="PF04545">
    <property type="entry name" value="Sigma70_r4"/>
    <property type="match status" value="1"/>
</dbReference>
<dbReference type="SUPFAM" id="SSF88946">
    <property type="entry name" value="Sigma2 domain of RNA polymerase sigma factors"/>
    <property type="match status" value="1"/>
</dbReference>
<evidence type="ECO:0000259" key="7">
    <source>
        <dbReference type="Pfam" id="PF04542"/>
    </source>
</evidence>
<dbReference type="InterPro" id="IPR007630">
    <property type="entry name" value="RNA_pol_sigma70_r4"/>
</dbReference>
<evidence type="ECO:0000256" key="2">
    <source>
        <dbReference type="ARBA" id="ARBA00023015"/>
    </source>
</evidence>
<sequence length="191" mass="23297">MKSYLLLLASKSFQQFNHETQNAIYNEFYHLVYPHIFNLVKDHATTEDIIQDSFLKIIQKTPKYDNQEKFRAWFKVIAKNTTYNYLRKHSKTQCELDENLYLKYSNQFISCCSQSLEDEVESKMMIEEMEKYLNQIKSDYRILIDLRWKQELTYKEIAEKIHSTEEKVRQKLHRARKAVKKIFLKKWDFNK</sequence>